<evidence type="ECO:0000313" key="1">
    <source>
        <dbReference type="EMBL" id="CAG7562625.1"/>
    </source>
</evidence>
<dbReference type="EMBL" id="CAJSTJ010000151">
    <property type="protein sequence ID" value="CAG7562625.1"/>
    <property type="molecule type" value="Genomic_DNA"/>
</dbReference>
<name>A0A8J2NLN8_FUSEQ</name>
<comment type="caution">
    <text evidence="1">The sequence shown here is derived from an EMBL/GenBank/DDBJ whole genome shotgun (WGS) entry which is preliminary data.</text>
</comment>
<sequence length="335" mass="38482">MTTNPEEVNCAICGMILDLDCIVLSGPHWPDDNAGTVTDQEVTRYTAVTESCYGKIHILPDLERIYPQQTTDRDHVGDGAPAKMYHGIHPFCEDLAHRVIATSPNAKISGIGDLFLTLERRCTNYQWSSRDERMGPRDNNYVPPIFNEEKNALTWDGYYVPCNCIDQWGDEWEGWWDEDPINIPDLTTRLISNLEKAPLSSSSRLQKSMEATPNEINDHIRSFMQGPVPLECTYLMSQSQWAEVFFRIPFLWDLDMEIIREKTGSKEDLQKWNWEKLSRQILSPAHSAGADAKLEDDENIWDHSKVGLDVPGGLTNRRRIWQVLEEMRPETELRG</sequence>
<protein>
    <submittedName>
        <fullName evidence="1">Uncharacterized protein</fullName>
    </submittedName>
</protein>
<gene>
    <name evidence="1" type="ORF">FEQUK3_LOCUS8442</name>
</gene>
<dbReference type="AlphaFoldDB" id="A0A8J2NLN8"/>
<reference evidence="1" key="1">
    <citation type="submission" date="2021-05" db="EMBL/GenBank/DDBJ databases">
        <authorList>
            <person name="Khan N."/>
        </authorList>
    </citation>
    <scope>NUCLEOTIDE SEQUENCE</scope>
</reference>
<evidence type="ECO:0000313" key="2">
    <source>
        <dbReference type="Proteomes" id="UP000693738"/>
    </source>
</evidence>
<accession>A0A8J2NLN8</accession>
<organism evidence="1 2">
    <name type="scientific">Fusarium equiseti</name>
    <name type="common">Fusarium scirpi</name>
    <dbReference type="NCBI Taxonomy" id="61235"/>
    <lineage>
        <taxon>Eukaryota</taxon>
        <taxon>Fungi</taxon>
        <taxon>Dikarya</taxon>
        <taxon>Ascomycota</taxon>
        <taxon>Pezizomycotina</taxon>
        <taxon>Sordariomycetes</taxon>
        <taxon>Hypocreomycetidae</taxon>
        <taxon>Hypocreales</taxon>
        <taxon>Nectriaceae</taxon>
        <taxon>Fusarium</taxon>
        <taxon>Fusarium incarnatum-equiseti species complex</taxon>
    </lineage>
</organism>
<proteinExistence type="predicted"/>
<dbReference type="Proteomes" id="UP000693738">
    <property type="component" value="Unassembled WGS sequence"/>
</dbReference>